<organism evidence="1">
    <name type="scientific">marine sediment metagenome</name>
    <dbReference type="NCBI Taxonomy" id="412755"/>
    <lineage>
        <taxon>unclassified sequences</taxon>
        <taxon>metagenomes</taxon>
        <taxon>ecological metagenomes</taxon>
    </lineage>
</organism>
<proteinExistence type="predicted"/>
<sequence>MVNEINLLDSISKEKKIEILRKNWMSQDGKCQMAIVRDFGWKKG</sequence>
<gene>
    <name evidence="1" type="ORF">S01H4_32267</name>
</gene>
<dbReference type="EMBL" id="BART01016845">
    <property type="protein sequence ID" value="GAG86900.1"/>
    <property type="molecule type" value="Genomic_DNA"/>
</dbReference>
<dbReference type="AlphaFoldDB" id="X1AVY4"/>
<evidence type="ECO:0000313" key="1">
    <source>
        <dbReference type="EMBL" id="GAG86900.1"/>
    </source>
</evidence>
<protein>
    <submittedName>
        <fullName evidence="1">Uncharacterized protein</fullName>
    </submittedName>
</protein>
<accession>X1AVY4</accession>
<comment type="caution">
    <text evidence="1">The sequence shown here is derived from an EMBL/GenBank/DDBJ whole genome shotgun (WGS) entry which is preliminary data.</text>
</comment>
<feature type="non-terminal residue" evidence="1">
    <location>
        <position position="44"/>
    </location>
</feature>
<reference evidence="1" key="1">
    <citation type="journal article" date="2014" name="Front. Microbiol.">
        <title>High frequency of phylogenetically diverse reductive dehalogenase-homologous genes in deep subseafloor sedimentary metagenomes.</title>
        <authorList>
            <person name="Kawai M."/>
            <person name="Futagami T."/>
            <person name="Toyoda A."/>
            <person name="Takaki Y."/>
            <person name="Nishi S."/>
            <person name="Hori S."/>
            <person name="Arai W."/>
            <person name="Tsubouchi T."/>
            <person name="Morono Y."/>
            <person name="Uchiyama I."/>
            <person name="Ito T."/>
            <person name="Fujiyama A."/>
            <person name="Inagaki F."/>
            <person name="Takami H."/>
        </authorList>
    </citation>
    <scope>NUCLEOTIDE SEQUENCE</scope>
    <source>
        <strain evidence="1">Expedition CK06-06</strain>
    </source>
</reference>
<name>X1AVY4_9ZZZZ</name>